<dbReference type="PROSITE" id="PS50949">
    <property type="entry name" value="HTH_GNTR"/>
    <property type="match status" value="1"/>
</dbReference>
<dbReference type="SUPFAM" id="SSF53383">
    <property type="entry name" value="PLP-dependent transferases"/>
    <property type="match status" value="1"/>
</dbReference>
<dbReference type="EMBL" id="JAGHKO010000004">
    <property type="protein sequence ID" value="MBO9202140.1"/>
    <property type="molecule type" value="Genomic_DNA"/>
</dbReference>
<evidence type="ECO:0000256" key="2">
    <source>
        <dbReference type="ARBA" id="ARBA00022898"/>
    </source>
</evidence>
<keyword evidence="7" id="KW-0032">Aminotransferase</keyword>
<dbReference type="InterPro" id="IPR036388">
    <property type="entry name" value="WH-like_DNA-bd_sf"/>
</dbReference>
<reference evidence="7 8" key="1">
    <citation type="submission" date="2021-03" db="EMBL/GenBank/DDBJ databases">
        <title>Assistant Professor.</title>
        <authorList>
            <person name="Huq M.A."/>
        </authorList>
    </citation>
    <scope>NUCLEOTIDE SEQUENCE [LARGE SCALE GENOMIC DNA]</scope>
    <source>
        <strain evidence="7 8">MAH-29</strain>
    </source>
</reference>
<dbReference type="InterPro" id="IPR015424">
    <property type="entry name" value="PyrdxlP-dep_Trfase"/>
</dbReference>
<evidence type="ECO:0000313" key="7">
    <source>
        <dbReference type="EMBL" id="MBO9202140.1"/>
    </source>
</evidence>
<dbReference type="InterPro" id="IPR015421">
    <property type="entry name" value="PyrdxlP-dep_Trfase_major"/>
</dbReference>
<dbReference type="SUPFAM" id="SSF46785">
    <property type="entry name" value="Winged helix' DNA-binding domain"/>
    <property type="match status" value="1"/>
</dbReference>
<dbReference type="SMART" id="SM00345">
    <property type="entry name" value="HTH_GNTR"/>
    <property type="match status" value="1"/>
</dbReference>
<evidence type="ECO:0000256" key="4">
    <source>
        <dbReference type="ARBA" id="ARBA00023125"/>
    </source>
</evidence>
<feature type="domain" description="HTH gntR-type" evidence="6">
    <location>
        <begin position="16"/>
        <end position="84"/>
    </location>
</feature>
<dbReference type="PANTHER" id="PTHR46577:SF2">
    <property type="entry name" value="TRANSCRIPTIONAL REGULATORY PROTEIN"/>
    <property type="match status" value="1"/>
</dbReference>
<dbReference type="InterPro" id="IPR000524">
    <property type="entry name" value="Tscrpt_reg_HTH_GntR"/>
</dbReference>
<dbReference type="InterPro" id="IPR004839">
    <property type="entry name" value="Aminotransferase_I/II_large"/>
</dbReference>
<dbReference type="InterPro" id="IPR036390">
    <property type="entry name" value="WH_DNA-bd_sf"/>
</dbReference>
<dbReference type="CDD" id="cd00609">
    <property type="entry name" value="AAT_like"/>
    <property type="match status" value="1"/>
</dbReference>
<keyword evidence="3" id="KW-0805">Transcription regulation</keyword>
<accession>A0ABS3YW44</accession>
<dbReference type="Pfam" id="PF00392">
    <property type="entry name" value="GntR"/>
    <property type="match status" value="1"/>
</dbReference>
<dbReference type="Gene3D" id="3.40.640.10">
    <property type="entry name" value="Type I PLP-dependent aspartate aminotransferase-like (Major domain)"/>
    <property type="match status" value="1"/>
</dbReference>
<sequence length="494" mass="55221">MPLLNELIIIDDKAGTPVYLQITNLFIHHIRQGRLRKGVKLPGSRELAVMLGINRMTVVAAYQELEAQGWIEMLPKKGTFVKAKLPVLSPKQLAGEAADVPLPAQPGFIYDKKKIIPVAFSDFPSASKLAFNDGFPDVRLAPIEELTRCMRSLSRLSANKKYLLYGGAQGTLLLRQTLANFLCDTRGLSITADNILITKGAQMGIFIAASVIINPGDEVVVGIPGYKMANITFQQLGAKLNYVPVDEEGIDTNAIEKLCEKKKVRLVYVIPHHHNPTTVTLSPERRMHLLKLATKHRFAIIEDDYDYDFHYSSKPIMPMASYDSKGNVVYIGTLTKTFAPAVRLGFMVAPKEFIQTATYFRKNVDTQGDSLMENAIAELYKDGTIARHIKRSVKLYKERRDHFCDCLQKELSDQVSFKVPDGGMSVWTTFLKHDLKEISRKALDHGLIMKDGTAYDVGKQHFNAVRLGFASLNAKEQVQAVKIISEVMNRSIPL</sequence>
<dbReference type="PRINTS" id="PR00035">
    <property type="entry name" value="HTHGNTR"/>
</dbReference>
<organism evidence="7 8">
    <name type="scientific">Niastella soli</name>
    <dbReference type="NCBI Taxonomy" id="2821487"/>
    <lineage>
        <taxon>Bacteria</taxon>
        <taxon>Pseudomonadati</taxon>
        <taxon>Bacteroidota</taxon>
        <taxon>Chitinophagia</taxon>
        <taxon>Chitinophagales</taxon>
        <taxon>Chitinophagaceae</taxon>
        <taxon>Niastella</taxon>
    </lineage>
</organism>
<comment type="caution">
    <text evidence="7">The sequence shown here is derived from an EMBL/GenBank/DDBJ whole genome shotgun (WGS) entry which is preliminary data.</text>
</comment>
<proteinExistence type="inferred from homology"/>
<protein>
    <submittedName>
        <fullName evidence="7">PLP-dependent aminotransferase family protein</fullName>
    </submittedName>
</protein>
<evidence type="ECO:0000256" key="1">
    <source>
        <dbReference type="ARBA" id="ARBA00005384"/>
    </source>
</evidence>
<dbReference type="Proteomes" id="UP000677244">
    <property type="component" value="Unassembled WGS sequence"/>
</dbReference>
<name>A0ABS3YW44_9BACT</name>
<comment type="similarity">
    <text evidence="1">In the C-terminal section; belongs to the class-I pyridoxal-phosphate-dependent aminotransferase family.</text>
</comment>
<dbReference type="CDD" id="cd07377">
    <property type="entry name" value="WHTH_GntR"/>
    <property type="match status" value="1"/>
</dbReference>
<dbReference type="RefSeq" id="WP_209140191.1">
    <property type="nucleotide sequence ID" value="NZ_JAGHKO010000004.1"/>
</dbReference>
<dbReference type="Gene3D" id="1.10.10.10">
    <property type="entry name" value="Winged helix-like DNA-binding domain superfamily/Winged helix DNA-binding domain"/>
    <property type="match status" value="1"/>
</dbReference>
<dbReference type="GO" id="GO:0008483">
    <property type="term" value="F:transaminase activity"/>
    <property type="evidence" value="ECO:0007669"/>
    <property type="project" value="UniProtKB-KW"/>
</dbReference>
<evidence type="ECO:0000259" key="6">
    <source>
        <dbReference type="PROSITE" id="PS50949"/>
    </source>
</evidence>
<evidence type="ECO:0000313" key="8">
    <source>
        <dbReference type="Proteomes" id="UP000677244"/>
    </source>
</evidence>
<dbReference type="Pfam" id="PF00155">
    <property type="entry name" value="Aminotran_1_2"/>
    <property type="match status" value="1"/>
</dbReference>
<gene>
    <name evidence="7" type="ORF">J7I42_17780</name>
</gene>
<dbReference type="PANTHER" id="PTHR46577">
    <property type="entry name" value="HTH-TYPE TRANSCRIPTIONAL REGULATORY PROTEIN GABR"/>
    <property type="match status" value="1"/>
</dbReference>
<dbReference type="InterPro" id="IPR051446">
    <property type="entry name" value="HTH_trans_reg/aminotransferase"/>
</dbReference>
<keyword evidence="7" id="KW-0808">Transferase</keyword>
<keyword evidence="5" id="KW-0804">Transcription</keyword>
<keyword evidence="8" id="KW-1185">Reference proteome</keyword>
<keyword evidence="2" id="KW-0663">Pyridoxal phosphate</keyword>
<keyword evidence="4" id="KW-0238">DNA-binding</keyword>
<evidence type="ECO:0000256" key="5">
    <source>
        <dbReference type="ARBA" id="ARBA00023163"/>
    </source>
</evidence>
<evidence type="ECO:0000256" key="3">
    <source>
        <dbReference type="ARBA" id="ARBA00023015"/>
    </source>
</evidence>